<organism evidence="1 2">
    <name type="scientific">Sinocyclocheilus rhinocerous</name>
    <dbReference type="NCBI Taxonomy" id="307959"/>
    <lineage>
        <taxon>Eukaryota</taxon>
        <taxon>Metazoa</taxon>
        <taxon>Chordata</taxon>
        <taxon>Craniata</taxon>
        <taxon>Vertebrata</taxon>
        <taxon>Euteleostomi</taxon>
        <taxon>Actinopterygii</taxon>
        <taxon>Neopterygii</taxon>
        <taxon>Teleostei</taxon>
        <taxon>Ostariophysi</taxon>
        <taxon>Cypriniformes</taxon>
        <taxon>Cyprinidae</taxon>
        <taxon>Cyprininae</taxon>
        <taxon>Sinocyclocheilus</taxon>
    </lineage>
</organism>
<reference evidence="1" key="2">
    <citation type="submission" date="2025-09" db="UniProtKB">
        <authorList>
            <consortium name="Ensembl"/>
        </authorList>
    </citation>
    <scope>IDENTIFICATION</scope>
</reference>
<dbReference type="GeneID" id="107746100"/>
<dbReference type="PANTHER" id="PTHR38706">
    <property type="entry name" value="SI:CH211-198C19.1-RELATED"/>
    <property type="match status" value="1"/>
</dbReference>
<dbReference type="OrthoDB" id="8961033at2759"/>
<evidence type="ECO:0000313" key="1">
    <source>
        <dbReference type="Ensembl" id="ENSSRHP00000050522.1"/>
    </source>
</evidence>
<sequence length="209" mass="24067">MNPFPKKITTIPQLKECGFGQPWPRHGLKLLFWFAKDCIWVKGDNMFLACDPTKEDFGFHLFENRCTKRKGKLLPDVNFPYYLLGDLNSPGADMLPNYIKEHNTGQQDDSNADRIIVTAHGQWRFGKIYVTTHKDQSSFDPYATFHISRRLLKIIRSFPNPDDFLLTIGYQKPAFQMLKLSLTYTAAYDNDSAETDTPSRNCVCICTIL</sequence>
<reference evidence="1" key="1">
    <citation type="submission" date="2025-08" db="UniProtKB">
        <authorList>
            <consortium name="Ensembl"/>
        </authorList>
    </citation>
    <scope>IDENTIFICATION</scope>
</reference>
<dbReference type="AlphaFoldDB" id="A0A673JK27"/>
<dbReference type="KEGG" id="srx:107746100"/>
<keyword evidence="2" id="KW-1185">Reference proteome</keyword>
<dbReference type="PANTHER" id="PTHR38706:SF2">
    <property type="match status" value="1"/>
</dbReference>
<protein>
    <submittedName>
        <fullName evidence="1">Uncharacterized LOC107746100</fullName>
    </submittedName>
</protein>
<accession>A0A673JK27</accession>
<proteinExistence type="predicted"/>
<gene>
    <name evidence="1" type="primary">LOC107746100</name>
</gene>
<dbReference type="Ensembl" id="ENSSRHT00000051947.1">
    <property type="protein sequence ID" value="ENSSRHP00000050522.1"/>
    <property type="gene ID" value="ENSSRHG00000025436.1"/>
</dbReference>
<evidence type="ECO:0000313" key="2">
    <source>
        <dbReference type="Proteomes" id="UP000472270"/>
    </source>
</evidence>
<dbReference type="Proteomes" id="UP000472270">
    <property type="component" value="Unassembled WGS sequence"/>
</dbReference>
<name>A0A673JK27_9TELE</name>
<dbReference type="RefSeq" id="XP_016415668.1">
    <property type="nucleotide sequence ID" value="XM_016560182.1"/>
</dbReference>